<protein>
    <submittedName>
        <fullName evidence="2">Uncharacterized protein</fullName>
    </submittedName>
</protein>
<evidence type="ECO:0000313" key="3">
    <source>
        <dbReference type="Proteomes" id="UP000807025"/>
    </source>
</evidence>
<sequence>MPCHYLPEDLQSLRKPVLVALVLKQANKWLTKSFNSLKTNIPVIQAALLDPTNGFTTESPVPAGRNTNPSQDNSPVTLAAQPVAQPQTPEPLAEQTNNGMLPPTLVSLGRPSTVCTFQPSLASLQQIQMANLFLALSLVSTSSNQVHEIIKRGMPNTPYTKWLKSYQTALNLKSYLSDEEDPLSSGLPPNAKPLEIAQQRLDNQEMQWLQDCVAERPGVKQFKENCGRQMQNDNVIWQWSFAVDFLAEYYYKPCGAPGLGISASMLLFV</sequence>
<keyword evidence="3" id="KW-1185">Reference proteome</keyword>
<feature type="region of interest" description="Disordered" evidence="1">
    <location>
        <begin position="55"/>
        <end position="76"/>
    </location>
</feature>
<dbReference type="EMBL" id="MU154547">
    <property type="protein sequence ID" value="KAF9497053.1"/>
    <property type="molecule type" value="Genomic_DNA"/>
</dbReference>
<evidence type="ECO:0000256" key="1">
    <source>
        <dbReference type="SAM" id="MobiDB-lite"/>
    </source>
</evidence>
<dbReference type="AlphaFoldDB" id="A0A9P6A1H6"/>
<organism evidence="2 3">
    <name type="scientific">Pleurotus eryngii</name>
    <name type="common">Boletus of the steppes</name>
    <dbReference type="NCBI Taxonomy" id="5323"/>
    <lineage>
        <taxon>Eukaryota</taxon>
        <taxon>Fungi</taxon>
        <taxon>Dikarya</taxon>
        <taxon>Basidiomycota</taxon>
        <taxon>Agaricomycotina</taxon>
        <taxon>Agaricomycetes</taxon>
        <taxon>Agaricomycetidae</taxon>
        <taxon>Agaricales</taxon>
        <taxon>Pleurotineae</taxon>
        <taxon>Pleurotaceae</taxon>
        <taxon>Pleurotus</taxon>
    </lineage>
</organism>
<name>A0A9P6A1H6_PLEER</name>
<reference evidence="2" key="1">
    <citation type="submission" date="2020-11" db="EMBL/GenBank/DDBJ databases">
        <authorList>
            <consortium name="DOE Joint Genome Institute"/>
            <person name="Ahrendt S."/>
            <person name="Riley R."/>
            <person name="Andreopoulos W."/>
            <person name="Labutti K."/>
            <person name="Pangilinan J."/>
            <person name="Ruiz-Duenas F.J."/>
            <person name="Barrasa J.M."/>
            <person name="Sanchez-Garcia M."/>
            <person name="Camarero S."/>
            <person name="Miyauchi S."/>
            <person name="Serrano A."/>
            <person name="Linde D."/>
            <person name="Babiker R."/>
            <person name="Drula E."/>
            <person name="Ayuso-Fernandez I."/>
            <person name="Pacheco R."/>
            <person name="Padilla G."/>
            <person name="Ferreira P."/>
            <person name="Barriuso J."/>
            <person name="Kellner H."/>
            <person name="Castanera R."/>
            <person name="Alfaro M."/>
            <person name="Ramirez L."/>
            <person name="Pisabarro A.G."/>
            <person name="Kuo A."/>
            <person name="Tritt A."/>
            <person name="Lipzen A."/>
            <person name="He G."/>
            <person name="Yan M."/>
            <person name="Ng V."/>
            <person name="Cullen D."/>
            <person name="Martin F."/>
            <person name="Rosso M.-N."/>
            <person name="Henrissat B."/>
            <person name="Hibbett D."/>
            <person name="Martinez A.T."/>
            <person name="Grigoriev I.V."/>
        </authorList>
    </citation>
    <scope>NUCLEOTIDE SEQUENCE</scope>
    <source>
        <strain evidence="2">ATCC 90797</strain>
    </source>
</reference>
<dbReference type="OrthoDB" id="3062980at2759"/>
<proteinExistence type="predicted"/>
<accession>A0A9P6A1H6</accession>
<dbReference type="Proteomes" id="UP000807025">
    <property type="component" value="Unassembled WGS sequence"/>
</dbReference>
<comment type="caution">
    <text evidence="2">The sequence shown here is derived from an EMBL/GenBank/DDBJ whole genome shotgun (WGS) entry which is preliminary data.</text>
</comment>
<gene>
    <name evidence="2" type="ORF">BDN71DRAFT_1505288</name>
</gene>
<evidence type="ECO:0000313" key="2">
    <source>
        <dbReference type="EMBL" id="KAF9497053.1"/>
    </source>
</evidence>